<reference evidence="5 6" key="1">
    <citation type="submission" date="2023-11" db="EMBL/GenBank/DDBJ databases">
        <authorList>
            <person name="Bao R."/>
        </authorList>
    </citation>
    <scope>NUCLEOTIDE SEQUENCE [LARGE SCALE GENOMIC DNA]</scope>
    <source>
        <strain evidence="5 6">PJ23</strain>
    </source>
</reference>
<sequence>MTKIIKMTDHNAARRFDVAIIGGGIIGLSVGRSLLKRGLSVGVFERGVVGSGATRAASGMLAATAEVEPGEDDLLPLTLASQDLWHGFAKELEAETGLSVDYRAEGTMVVALSRDEVDRLRFRHQLQTRLGLKTDWLPGSAAREREPGLRPNVAGAILCEQDHQVDARLVAAALKAAFEAAGGALFENTAVISLERSGGRVTGLLTEAERVEAGTFVLAAGAWSPQLVPDLQIPVRPLRGQSMALRMDPRMPALTHVVWTEQIHMAPKGDGRLVIGATVEERGFDQRNTAGGVFALLEAARQALPSMEDLAIDEIWAGFRPTSLDDAPIFGEVGIDGLVVATGHHRNGILLAPVSARAISDLIAEGQMSGPEAAFTLQRFSRNTSRLNEGA</sequence>
<evidence type="ECO:0000259" key="4">
    <source>
        <dbReference type="Pfam" id="PF01266"/>
    </source>
</evidence>
<dbReference type="PRINTS" id="PR00420">
    <property type="entry name" value="RNGMNOXGNASE"/>
</dbReference>
<accession>A0ABU4RP14</accession>
<comment type="caution">
    <text evidence="5">The sequence shown here is derived from an EMBL/GenBank/DDBJ whole genome shotgun (WGS) entry which is preliminary data.</text>
</comment>
<evidence type="ECO:0000256" key="1">
    <source>
        <dbReference type="ARBA" id="ARBA00004948"/>
    </source>
</evidence>
<proteinExistence type="predicted"/>
<dbReference type="InterPro" id="IPR012727">
    <property type="entry name" value="Gly_oxidase_ThiO"/>
</dbReference>
<protein>
    <submittedName>
        <fullName evidence="5">Glycine oxidase ThiO</fullName>
        <ecNumber evidence="5">1.4.3.19</ecNumber>
    </submittedName>
</protein>
<dbReference type="InterPro" id="IPR036188">
    <property type="entry name" value="FAD/NAD-bd_sf"/>
</dbReference>
<keyword evidence="6" id="KW-1185">Reference proteome</keyword>
<evidence type="ECO:0000256" key="2">
    <source>
        <dbReference type="ARBA" id="ARBA00022977"/>
    </source>
</evidence>
<dbReference type="Gene3D" id="3.30.9.10">
    <property type="entry name" value="D-Amino Acid Oxidase, subunit A, domain 2"/>
    <property type="match status" value="1"/>
</dbReference>
<name>A0ABU4RP14_9HYPH</name>
<dbReference type="PANTHER" id="PTHR13847:SF289">
    <property type="entry name" value="GLYCINE OXIDASE"/>
    <property type="match status" value="1"/>
</dbReference>
<dbReference type="InterPro" id="IPR006076">
    <property type="entry name" value="FAD-dep_OxRdtase"/>
</dbReference>
<gene>
    <name evidence="5" type="primary">thiO</name>
    <name evidence="5" type="ORF">SCD90_04900</name>
</gene>
<dbReference type="Gene3D" id="3.50.50.60">
    <property type="entry name" value="FAD/NAD(P)-binding domain"/>
    <property type="match status" value="1"/>
</dbReference>
<comment type="pathway">
    <text evidence="1">Cofactor biosynthesis; thiamine diphosphate biosynthesis.</text>
</comment>
<keyword evidence="2" id="KW-0784">Thiamine biosynthesis</keyword>
<dbReference type="EC" id="1.4.3.19" evidence="5"/>
<evidence type="ECO:0000313" key="5">
    <source>
        <dbReference type="EMBL" id="MDX6805395.1"/>
    </source>
</evidence>
<keyword evidence="3 5" id="KW-0560">Oxidoreductase</keyword>
<dbReference type="EMBL" id="JAXAFJ010000002">
    <property type="protein sequence ID" value="MDX6805395.1"/>
    <property type="molecule type" value="Genomic_DNA"/>
</dbReference>
<evidence type="ECO:0000256" key="3">
    <source>
        <dbReference type="ARBA" id="ARBA00023002"/>
    </source>
</evidence>
<dbReference type="PANTHER" id="PTHR13847">
    <property type="entry name" value="SARCOSINE DEHYDROGENASE-RELATED"/>
    <property type="match status" value="1"/>
</dbReference>
<evidence type="ECO:0000313" key="6">
    <source>
        <dbReference type="Proteomes" id="UP001274321"/>
    </source>
</evidence>
<dbReference type="RefSeq" id="WP_319843512.1">
    <property type="nucleotide sequence ID" value="NZ_JAXAFJ010000002.1"/>
</dbReference>
<feature type="domain" description="FAD dependent oxidoreductase" evidence="4">
    <location>
        <begin position="17"/>
        <end position="362"/>
    </location>
</feature>
<organism evidence="5 6">
    <name type="scientific">Terrihabitans rhizophilus</name>
    <dbReference type="NCBI Taxonomy" id="3092662"/>
    <lineage>
        <taxon>Bacteria</taxon>
        <taxon>Pseudomonadati</taxon>
        <taxon>Pseudomonadota</taxon>
        <taxon>Alphaproteobacteria</taxon>
        <taxon>Hyphomicrobiales</taxon>
        <taxon>Terrihabitans</taxon>
    </lineage>
</organism>
<dbReference type="NCBIfam" id="TIGR02352">
    <property type="entry name" value="thiamin_ThiO"/>
    <property type="match status" value="1"/>
</dbReference>
<dbReference type="Pfam" id="PF01266">
    <property type="entry name" value="DAO"/>
    <property type="match status" value="1"/>
</dbReference>
<dbReference type="SUPFAM" id="SSF54373">
    <property type="entry name" value="FAD-linked reductases, C-terminal domain"/>
    <property type="match status" value="1"/>
</dbReference>
<dbReference type="SUPFAM" id="SSF51905">
    <property type="entry name" value="FAD/NAD(P)-binding domain"/>
    <property type="match status" value="1"/>
</dbReference>
<dbReference type="Proteomes" id="UP001274321">
    <property type="component" value="Unassembled WGS sequence"/>
</dbReference>
<dbReference type="GO" id="GO:0043799">
    <property type="term" value="F:glycine oxidase activity"/>
    <property type="evidence" value="ECO:0007669"/>
    <property type="project" value="UniProtKB-EC"/>
</dbReference>